<dbReference type="PANTHER" id="PTHR31692:SF56">
    <property type="entry name" value="EXPANSIN-B2-RELATED"/>
    <property type="match status" value="1"/>
</dbReference>
<dbReference type="PRINTS" id="PR00829">
    <property type="entry name" value="LOLP1ALLERGN"/>
</dbReference>
<dbReference type="InterPro" id="IPR009009">
    <property type="entry name" value="RlpA-like_DPBB"/>
</dbReference>
<name>A0A6P5ENQ8_ANACO</name>
<dbReference type="Gene3D" id="2.40.40.10">
    <property type="entry name" value="RlpA-like domain"/>
    <property type="match status" value="1"/>
</dbReference>
<dbReference type="PANTHER" id="PTHR31692">
    <property type="entry name" value="EXPANSIN-B3"/>
    <property type="match status" value="1"/>
</dbReference>
<comment type="subcellular location">
    <subcellularLocation>
        <location evidence="1">Secreted</location>
    </subcellularLocation>
</comment>
<dbReference type="InterPro" id="IPR036908">
    <property type="entry name" value="RlpA-like_sf"/>
</dbReference>
<dbReference type="GO" id="GO:0005576">
    <property type="term" value="C:extracellular region"/>
    <property type="evidence" value="ECO:0007669"/>
    <property type="project" value="UniProtKB-SubCell"/>
</dbReference>
<dbReference type="Proteomes" id="UP000515123">
    <property type="component" value="Linkage group 3"/>
</dbReference>
<protein>
    <submittedName>
        <fullName evidence="8">Expansin-B6-like</fullName>
    </submittedName>
</protein>
<dbReference type="SMART" id="SM00837">
    <property type="entry name" value="DPBB_1"/>
    <property type="match status" value="1"/>
</dbReference>
<dbReference type="OrthoDB" id="613806at2759"/>
<evidence type="ECO:0000313" key="7">
    <source>
        <dbReference type="Proteomes" id="UP000515123"/>
    </source>
</evidence>
<dbReference type="InterPro" id="IPR036749">
    <property type="entry name" value="Expansin_CBD_sf"/>
</dbReference>
<proteinExistence type="inferred from homology"/>
<keyword evidence="4" id="KW-1133">Transmembrane helix</keyword>
<dbReference type="InterPro" id="IPR005795">
    <property type="entry name" value="LolPI"/>
</dbReference>
<dbReference type="SUPFAM" id="SSF50685">
    <property type="entry name" value="Barwin-like endoglucanases"/>
    <property type="match status" value="1"/>
</dbReference>
<keyword evidence="7" id="KW-1185">Reference proteome</keyword>
<dbReference type="PROSITE" id="PS50842">
    <property type="entry name" value="EXPANSIN_EG45"/>
    <property type="match status" value="1"/>
</dbReference>
<dbReference type="PROSITE" id="PS50843">
    <property type="entry name" value="EXPANSIN_CBD"/>
    <property type="match status" value="1"/>
</dbReference>
<dbReference type="InterPro" id="IPR007117">
    <property type="entry name" value="Expansin_CBD"/>
</dbReference>
<evidence type="ECO:0000256" key="2">
    <source>
        <dbReference type="ARBA" id="ARBA00005650"/>
    </source>
</evidence>
<keyword evidence="3" id="KW-0964">Secreted</keyword>
<reference evidence="8" key="2">
    <citation type="submission" date="2025-08" db="UniProtKB">
        <authorList>
            <consortium name="RefSeq"/>
        </authorList>
    </citation>
    <scope>IDENTIFICATION</scope>
    <source>
        <tissue evidence="8">Leaf</tissue>
    </source>
</reference>
<dbReference type="Pfam" id="PF01357">
    <property type="entry name" value="Expansin_C"/>
    <property type="match status" value="1"/>
</dbReference>
<dbReference type="Pfam" id="PF03330">
    <property type="entry name" value="DPBB_1"/>
    <property type="match status" value="1"/>
</dbReference>
<sequence length="276" mass="29508">MALRKGFGFCTFYFIFAFLSSFSICARSEQKHSNFSADAASQWGPASATWYGDPHGAGPADNGGACGFKNVNLPPFSSMTSCGNPALFKSGKGCGACYQVKCTSHPACSGNPSTLVITDACLGGVCLDAPFHFDMSGTTFGSMAKPGLDDELRHAGKIPIQFTRVPCNYPGLNIAFHVENGSNPFYFAILIEYENGDGDLTAVDLMEGGSHGQGVWTPMRESWGAIWRLDSNHPLQGPFSVRLTTLTSGKTLVAADVIPANWKPLTTYRSVVNFSN</sequence>
<accession>A0A6P5ENQ8</accession>
<evidence type="ECO:0000256" key="3">
    <source>
        <dbReference type="ARBA" id="ARBA00022525"/>
    </source>
</evidence>
<feature type="domain" description="Expansin-like CBD" evidence="6">
    <location>
        <begin position="185"/>
        <end position="270"/>
    </location>
</feature>
<dbReference type="RefSeq" id="XP_020085129.1">
    <property type="nucleotide sequence ID" value="XM_020229540.1"/>
</dbReference>
<organism evidence="7 8">
    <name type="scientific">Ananas comosus</name>
    <name type="common">Pineapple</name>
    <name type="synonym">Ananas ananas</name>
    <dbReference type="NCBI Taxonomy" id="4615"/>
    <lineage>
        <taxon>Eukaryota</taxon>
        <taxon>Viridiplantae</taxon>
        <taxon>Streptophyta</taxon>
        <taxon>Embryophyta</taxon>
        <taxon>Tracheophyta</taxon>
        <taxon>Spermatophyta</taxon>
        <taxon>Magnoliopsida</taxon>
        <taxon>Liliopsida</taxon>
        <taxon>Poales</taxon>
        <taxon>Bromeliaceae</taxon>
        <taxon>Bromelioideae</taxon>
        <taxon>Ananas</taxon>
    </lineage>
</organism>
<gene>
    <name evidence="8" type="primary">LOC109707982</name>
</gene>
<dbReference type="InterPro" id="IPR007118">
    <property type="entry name" value="Expan_Lol_pI"/>
</dbReference>
<keyword evidence="4" id="KW-0472">Membrane</keyword>
<dbReference type="Gene3D" id="2.60.40.760">
    <property type="entry name" value="Expansin, cellulose-binding-like domain"/>
    <property type="match status" value="1"/>
</dbReference>
<dbReference type="SUPFAM" id="SSF49590">
    <property type="entry name" value="PHL pollen allergen"/>
    <property type="match status" value="1"/>
</dbReference>
<comment type="similarity">
    <text evidence="2">Belongs to the expansin family. Expansin B subfamily.</text>
</comment>
<evidence type="ECO:0000259" key="6">
    <source>
        <dbReference type="PROSITE" id="PS50843"/>
    </source>
</evidence>
<dbReference type="PRINTS" id="PR01225">
    <property type="entry name" value="EXPANSNFAMLY"/>
</dbReference>
<evidence type="ECO:0000259" key="5">
    <source>
        <dbReference type="PROSITE" id="PS50842"/>
    </source>
</evidence>
<dbReference type="InterPro" id="IPR007112">
    <property type="entry name" value="Expansin/allergen_DPBB_dom"/>
</dbReference>
<keyword evidence="4" id="KW-0812">Transmembrane</keyword>
<reference evidence="7" key="1">
    <citation type="journal article" date="2015" name="Nat. Genet.">
        <title>The pineapple genome and the evolution of CAM photosynthesis.</title>
        <authorList>
            <person name="Ming R."/>
            <person name="VanBuren R."/>
            <person name="Wai C.M."/>
            <person name="Tang H."/>
            <person name="Schatz M.C."/>
            <person name="Bowers J.E."/>
            <person name="Lyons E."/>
            <person name="Wang M.L."/>
            <person name="Chen J."/>
            <person name="Biggers E."/>
            <person name="Zhang J."/>
            <person name="Huang L."/>
            <person name="Zhang L."/>
            <person name="Miao W."/>
            <person name="Zhang J."/>
            <person name="Ye Z."/>
            <person name="Miao C."/>
            <person name="Lin Z."/>
            <person name="Wang H."/>
            <person name="Zhou H."/>
            <person name="Yim W.C."/>
            <person name="Priest H.D."/>
            <person name="Zheng C."/>
            <person name="Woodhouse M."/>
            <person name="Edger P.P."/>
            <person name="Guyot R."/>
            <person name="Guo H.B."/>
            <person name="Guo H."/>
            <person name="Zheng G."/>
            <person name="Singh R."/>
            <person name="Sharma A."/>
            <person name="Min X."/>
            <person name="Zheng Y."/>
            <person name="Lee H."/>
            <person name="Gurtowski J."/>
            <person name="Sedlazeck F.J."/>
            <person name="Harkess A."/>
            <person name="McKain M.R."/>
            <person name="Liao Z."/>
            <person name="Fang J."/>
            <person name="Liu J."/>
            <person name="Zhang X."/>
            <person name="Zhang Q."/>
            <person name="Hu W."/>
            <person name="Qin Y."/>
            <person name="Wang K."/>
            <person name="Chen L.Y."/>
            <person name="Shirley N."/>
            <person name="Lin Y.R."/>
            <person name="Liu L.Y."/>
            <person name="Hernandez A.G."/>
            <person name="Wright C.L."/>
            <person name="Bulone V."/>
            <person name="Tuskan G.A."/>
            <person name="Heath K."/>
            <person name="Zee F."/>
            <person name="Moore P.H."/>
            <person name="Sunkar R."/>
            <person name="Leebens-Mack J.H."/>
            <person name="Mockler T."/>
            <person name="Bennetzen J.L."/>
            <person name="Freeling M."/>
            <person name="Sankoff D."/>
            <person name="Paterson A.H."/>
            <person name="Zhu X."/>
            <person name="Yang X."/>
            <person name="Smith J.A."/>
            <person name="Cushman J.C."/>
            <person name="Paull R.E."/>
            <person name="Yu Q."/>
        </authorList>
    </citation>
    <scope>NUCLEOTIDE SEQUENCE [LARGE SCALE GENOMIC DNA]</scope>
    <source>
        <strain evidence="7">cv. F153</strain>
    </source>
</reference>
<dbReference type="Gramene" id="Aco012814.1.mrna1">
    <property type="protein sequence ID" value="Aco012814.1.mrna1"/>
    <property type="gene ID" value="Aco012814.1.path1"/>
</dbReference>
<dbReference type="CDD" id="cd22275">
    <property type="entry name" value="DPBB_EXPB_N"/>
    <property type="match status" value="1"/>
</dbReference>
<evidence type="ECO:0000256" key="1">
    <source>
        <dbReference type="ARBA" id="ARBA00004613"/>
    </source>
</evidence>
<dbReference type="AlphaFoldDB" id="A0A6P5ENQ8"/>
<feature type="domain" description="Expansin-like EG45" evidence="5">
    <location>
        <begin position="63"/>
        <end position="172"/>
    </location>
</feature>
<evidence type="ECO:0000256" key="4">
    <source>
        <dbReference type="SAM" id="Phobius"/>
    </source>
</evidence>
<evidence type="ECO:0000313" key="8">
    <source>
        <dbReference type="RefSeq" id="XP_020085129.1"/>
    </source>
</evidence>
<dbReference type="GeneID" id="109707982"/>
<feature type="transmembrane region" description="Helical" evidence="4">
    <location>
        <begin position="6"/>
        <end position="26"/>
    </location>
</feature>